<reference evidence="3" key="1">
    <citation type="submission" date="2020-09" db="EMBL/GenBank/DDBJ databases">
        <title>A novel bacterium of genus Paenibacillus, isolated from South China Sea.</title>
        <authorList>
            <person name="Huang H."/>
            <person name="Mo K."/>
            <person name="Hu Y."/>
        </authorList>
    </citation>
    <scope>NUCLEOTIDE SEQUENCE</scope>
    <source>
        <strain evidence="3">IB182496</strain>
    </source>
</reference>
<dbReference type="RefSeq" id="WP_190920970.1">
    <property type="nucleotide sequence ID" value="NZ_JACXIZ010000046.1"/>
</dbReference>
<dbReference type="InterPro" id="IPR001119">
    <property type="entry name" value="SLH_dom"/>
</dbReference>
<organism evidence="3 4">
    <name type="scientific">Paenibacillus sabuli</name>
    <dbReference type="NCBI Taxonomy" id="2772509"/>
    <lineage>
        <taxon>Bacteria</taxon>
        <taxon>Bacillati</taxon>
        <taxon>Bacillota</taxon>
        <taxon>Bacilli</taxon>
        <taxon>Bacillales</taxon>
        <taxon>Paenibacillaceae</taxon>
        <taxon>Paenibacillus</taxon>
    </lineage>
</organism>
<comment type="caution">
    <text evidence="3">The sequence shown here is derived from an EMBL/GenBank/DDBJ whole genome shotgun (WGS) entry which is preliminary data.</text>
</comment>
<accession>A0A927BYC3</accession>
<keyword evidence="1" id="KW-0732">Signal</keyword>
<dbReference type="EMBL" id="JACXIZ010000046">
    <property type="protein sequence ID" value="MBD2847870.1"/>
    <property type="molecule type" value="Genomic_DNA"/>
</dbReference>
<feature type="domain" description="SLH" evidence="2">
    <location>
        <begin position="2000"/>
        <end position="2061"/>
    </location>
</feature>
<dbReference type="Proteomes" id="UP000621560">
    <property type="component" value="Unassembled WGS sequence"/>
</dbReference>
<dbReference type="InterPro" id="IPR051465">
    <property type="entry name" value="Cell_Envelope_Struct_Comp"/>
</dbReference>
<dbReference type="Gene3D" id="2.60.40.10">
    <property type="entry name" value="Immunoglobulins"/>
    <property type="match status" value="1"/>
</dbReference>
<evidence type="ECO:0000256" key="1">
    <source>
        <dbReference type="SAM" id="SignalP"/>
    </source>
</evidence>
<dbReference type="PANTHER" id="PTHR43308">
    <property type="entry name" value="OUTER MEMBRANE PROTEIN ALPHA-RELATED"/>
    <property type="match status" value="1"/>
</dbReference>
<name>A0A927BYC3_9BACL</name>
<dbReference type="PROSITE" id="PS51272">
    <property type="entry name" value="SLH"/>
    <property type="match status" value="3"/>
</dbReference>
<evidence type="ECO:0000259" key="2">
    <source>
        <dbReference type="PROSITE" id="PS51272"/>
    </source>
</evidence>
<protein>
    <submittedName>
        <fullName evidence="3">S-layer homology domain-containing protein</fullName>
    </submittedName>
</protein>
<gene>
    <name evidence="3" type="ORF">IDH44_21965</name>
</gene>
<feature type="chain" id="PRO_5036990464" evidence="1">
    <location>
        <begin position="27"/>
        <end position="2061"/>
    </location>
</feature>
<sequence>MIKKLMLMLISGVLFLPAGTLVPAEAQPASASEIEYVGNDYVEVSVSQDTGRFSIQTKQGHPLRMDDEGDLLFLDEQPDTSFTTFRIDGADYTFGADYGYLGLDSGFSDRPATQGLSNRSVWRIDGMEVVQTITLVDDVKNPNIGNVKIAYEVTNTTAQSVSVGSRILLDTMLGAEDSSPIALSGSDQYIRTETDLNGSNVPAYWRAVDDPLSPQVMTYGFLRGWDNRIPDRMVVAHWEGLSATTWDYAVQDIDFTTDQNRYGSRDSAVALYWNPATLRAGQTMQFETYYGLGSFFTSEPEARYGVQFLAPKELRVNEEQDSYAPDHFEIMVTIDNTRADARVIQNAVVELGLPLELELAEGEMREKRIDLLRIGEVTTLSWQVKAIPQQTYKAARYWVGVRQSGGRQTTHADYVIMPALSGAAPQLQLLDVLPRKKFIEAGDRWIRMKGQGFSALVNNWDADLALVREHDGRRFPLVDYEVLDDGLMQAELNELWLEERPEAGDYTLQLDAGEYGRFDRQIELTMDTEYQSRSYGLLAIVKRSTSYEMVPIDKEQALAQVSGEVLLTIRGDIRELRSGGASVFEAAPGTTINSVIRFDGDETVRGRFGGDQLLRIEKNDGTLEIRGTGVLSVPYFPFVSGPFAIELEDGKHYALDARGEQSPVRVQWELVDYLNEVATMSYFPVTIKNAVVGDKSVSFGGRLSMNFGALQDDGDDDFPLKLNIDLEEARFGLNDNRNFDFLGLRAEGEVGMPKDLLPGMDFGAEGRLLVDTLDQIYELEADVNFKVIETGGLFTIRFLNNSIPILDNFEFYVGGKPGIPLIPGYTVGYITKGGGGFNDLYDTLAGNFNVLPPLKLVVIGGMSIGNILFADDMRLEASLRGILFESSISVLEIPIFEKAYGRYLIEDSLRNSGIEAKIGAEISVFDVIEGDASATISYSSDNTGIMGPVTMSGGGNVSLIVPRNILFVGGKKIADVRGYISTGGVSATARIINIPINMRYDWGDSRPRLASLSSMPMMEAAGLSTEPILENGELAGTMLYGSNIKRVSSMANWTNQAKGQVMLLSSALPSTLDIPVGEQDFALFEFAYSGERPDVEMTTPGGQPYELIEDENMLIQHISAEESKSGLAEQYIYVSVTDPQPGTWKVATSKPLDDGRLLDVKELPVLDQLTVEQTGSHVLKVQWHADHVDEDMNVALYLSEDGDTDSGQLLLHALPTSGSTTVTLPETLASGNYYIRATVVDKDMLEADRYSDTSFVIDNPYELPAPDQVVIEPVGNGLIRAQWDFDGEADGFVLQALDADGRPLPNIGAVQVEGGRREAGIGGTYHDQGTGEQFGLVPGDTYRMEVTAYQEVDGLNVYGRAAVSAPLYVPEPAPAKAQLTVRIDGVEAGRMVDAQGDRIYVVHEPAVDVALQADQTVESEVRVNERHAADRSGDEWQQAVELTEGLNRIDVVSVNEQGDVTISGVQVRLDTAAPDLKIESPGTSVLSSGDELVTVSGIAEPGSVVTVDGATVESDLDGRFTADVSIAGYLSRYIEVTAEDAAGNRSVYAFQAVNDSVGSLQFAELRERSATLEEGEADEAQEGVDLVLQVGETAELELVAIDDRGEAYVLDSNLVSWDLLLGEQYGELSNGKISVNHPGKLVAHAAYRIAGDYALQDAFVVHIQPGDGQGEIADYEDWYDEDWKDNYPRNPVDLPIWIPTSPDGEPAEDMDVMLREALRSIIEAEQGTVFLDYLALQDGEARDIAVGDRAALKVFAQRWDLEGAGVGIGTVTNEEPYLAGESRRLIGSIYEVKTNKPVRFEQPPELLIRFGLEDVADYEKLGIYWYNERKLRWEYIGGEVNPLYGTVVAELPHFSKYALLYDEQMTRFADMRGRWSTDAVYRLSSVGILEGWQQSGRWVFAPGQSIRRQEFVKMIVGMEELPPSGSTELQPGFADRDRVSTWALPYMIRAVDAGWVAGSDAGEMLYLNPLQEITRAEAVVMLARVLDDAAPPSDSGAGAVAAFRDAQEIPPWAIEAVAMLSREGIVGGYPDGTFRPGAMITREEAAVLLRNVMDWTYLNEG</sequence>
<proteinExistence type="predicted"/>
<keyword evidence="4" id="KW-1185">Reference proteome</keyword>
<feature type="domain" description="SLH" evidence="2">
    <location>
        <begin position="1930"/>
        <end position="1996"/>
    </location>
</feature>
<dbReference type="Pfam" id="PF00395">
    <property type="entry name" value="SLH"/>
    <property type="match status" value="2"/>
</dbReference>
<dbReference type="InterPro" id="IPR013783">
    <property type="entry name" value="Ig-like_fold"/>
</dbReference>
<feature type="signal peptide" evidence="1">
    <location>
        <begin position="1"/>
        <end position="26"/>
    </location>
</feature>
<evidence type="ECO:0000313" key="3">
    <source>
        <dbReference type="EMBL" id="MBD2847870.1"/>
    </source>
</evidence>
<feature type="domain" description="SLH" evidence="2">
    <location>
        <begin position="1863"/>
        <end position="1929"/>
    </location>
</feature>
<evidence type="ECO:0000313" key="4">
    <source>
        <dbReference type="Proteomes" id="UP000621560"/>
    </source>
</evidence>